<keyword evidence="9" id="KW-1185">Reference proteome</keyword>
<reference evidence="8" key="1">
    <citation type="submission" date="2021-03" db="EMBL/GenBank/DDBJ databases">
        <title>Genome sequencing and assembly of Tianweitania sediminis.</title>
        <authorList>
            <person name="Chhetri G."/>
        </authorList>
    </citation>
    <scope>NUCLEOTIDE SEQUENCE</scope>
    <source>
        <strain evidence="8">Z8</strain>
    </source>
</reference>
<dbReference type="AlphaFoldDB" id="A0A8J7R1P0"/>
<dbReference type="EMBL" id="JAGIYY010000008">
    <property type="protein sequence ID" value="MBP0440570.1"/>
    <property type="molecule type" value="Genomic_DNA"/>
</dbReference>
<evidence type="ECO:0000256" key="6">
    <source>
        <dbReference type="SAM" id="Phobius"/>
    </source>
</evidence>
<evidence type="ECO:0000256" key="4">
    <source>
        <dbReference type="ARBA" id="ARBA00022989"/>
    </source>
</evidence>
<dbReference type="InterPro" id="IPR018076">
    <property type="entry name" value="T2SS_GspF_dom"/>
</dbReference>
<gene>
    <name evidence="8" type="ORF">J5Y06_18120</name>
</gene>
<keyword evidence="2" id="KW-1003">Cell membrane</keyword>
<keyword evidence="4 6" id="KW-1133">Transmembrane helix</keyword>
<feature type="domain" description="Type II secretion system protein GspF" evidence="7">
    <location>
        <begin position="194"/>
        <end position="322"/>
    </location>
</feature>
<evidence type="ECO:0000256" key="1">
    <source>
        <dbReference type="ARBA" id="ARBA00004651"/>
    </source>
</evidence>
<organism evidence="8 9">
    <name type="scientific">Tianweitania sediminis</name>
    <dbReference type="NCBI Taxonomy" id="1502156"/>
    <lineage>
        <taxon>Bacteria</taxon>
        <taxon>Pseudomonadati</taxon>
        <taxon>Pseudomonadota</taxon>
        <taxon>Alphaproteobacteria</taxon>
        <taxon>Hyphomicrobiales</taxon>
        <taxon>Phyllobacteriaceae</taxon>
        <taxon>Tianweitania</taxon>
    </lineage>
</organism>
<evidence type="ECO:0000256" key="3">
    <source>
        <dbReference type="ARBA" id="ARBA00022692"/>
    </source>
</evidence>
<dbReference type="PANTHER" id="PTHR35007">
    <property type="entry name" value="INTEGRAL MEMBRANE PROTEIN-RELATED"/>
    <property type="match status" value="1"/>
</dbReference>
<dbReference type="Proteomes" id="UP000666240">
    <property type="component" value="Unassembled WGS sequence"/>
</dbReference>
<proteinExistence type="predicted"/>
<feature type="transmembrane region" description="Helical" evidence="6">
    <location>
        <begin position="305"/>
        <end position="327"/>
    </location>
</feature>
<comment type="caution">
    <text evidence="8">The sequence shown here is derived from an EMBL/GenBank/DDBJ whole genome shotgun (WGS) entry which is preliminary data.</text>
</comment>
<comment type="subcellular location">
    <subcellularLocation>
        <location evidence="1">Cell membrane</location>
        <topology evidence="1">Multi-pass membrane protein</topology>
    </subcellularLocation>
</comment>
<feature type="transmembrane region" description="Helical" evidence="6">
    <location>
        <begin position="12"/>
        <end position="35"/>
    </location>
</feature>
<sequence length="343" mass="37808">MLDAIYSIVEDPAVAIALLVSLAVFATIYTALPAFSGSPLKQRMKSVALERDELRARQRARLAAESDRRRRTGAAAGSLREEQSVGMRAVVDRLDLRRALADEGTMNSLRMAGFRGQNPMTRFLFFRLVLPFVGLALALFYIFVMGGLAEKPFFIKLFVCILSAYAGFYLPVLYVTNRASKRKTSIQTAWPDALDLMLICVESGMSIEAAFRKVADEIGVQSHELAEEFVLTNAELSFLQERRQAYENLANRTGLESVKSVSQALIQAERYGTPVSHALRVLAQESRELRMNAAEKKAAALPPKLTVPMILFFLPVLFGVILGPAGIQVSERFGSGEAARPAN</sequence>
<feature type="transmembrane region" description="Helical" evidence="6">
    <location>
        <begin position="124"/>
        <end position="147"/>
    </location>
</feature>
<dbReference type="GO" id="GO:0005886">
    <property type="term" value="C:plasma membrane"/>
    <property type="evidence" value="ECO:0007669"/>
    <property type="project" value="UniProtKB-SubCell"/>
</dbReference>
<name>A0A8J7R1P0_9HYPH</name>
<evidence type="ECO:0000256" key="5">
    <source>
        <dbReference type="ARBA" id="ARBA00023136"/>
    </source>
</evidence>
<evidence type="ECO:0000313" key="8">
    <source>
        <dbReference type="EMBL" id="MBP0440570.1"/>
    </source>
</evidence>
<keyword evidence="5 6" id="KW-0472">Membrane</keyword>
<dbReference type="RefSeq" id="WP_209336600.1">
    <property type="nucleotide sequence ID" value="NZ_JAGIYY010000008.1"/>
</dbReference>
<accession>A0A8J7R1P0</accession>
<evidence type="ECO:0000313" key="9">
    <source>
        <dbReference type="Proteomes" id="UP000666240"/>
    </source>
</evidence>
<keyword evidence="3 6" id="KW-0812">Transmembrane</keyword>
<protein>
    <submittedName>
        <fullName evidence="8">Type II secretion system F family protein</fullName>
    </submittedName>
</protein>
<dbReference type="PANTHER" id="PTHR35007:SF2">
    <property type="entry name" value="PILUS ASSEMBLE PROTEIN"/>
    <property type="match status" value="1"/>
</dbReference>
<evidence type="ECO:0000256" key="2">
    <source>
        <dbReference type="ARBA" id="ARBA00022475"/>
    </source>
</evidence>
<feature type="transmembrane region" description="Helical" evidence="6">
    <location>
        <begin position="153"/>
        <end position="175"/>
    </location>
</feature>
<evidence type="ECO:0000259" key="7">
    <source>
        <dbReference type="Pfam" id="PF00482"/>
    </source>
</evidence>
<dbReference type="Pfam" id="PF00482">
    <property type="entry name" value="T2SSF"/>
    <property type="match status" value="1"/>
</dbReference>